<dbReference type="Proteomes" id="UP000016924">
    <property type="component" value="Unassembled WGS sequence"/>
</dbReference>
<dbReference type="HOGENOM" id="CLU_1786749_0_0_1"/>
<organism evidence="2 3">
    <name type="scientific">Coniosporium apollinis (strain CBS 100218)</name>
    <name type="common">Rock-inhabiting black yeast</name>
    <dbReference type="NCBI Taxonomy" id="1168221"/>
    <lineage>
        <taxon>Eukaryota</taxon>
        <taxon>Fungi</taxon>
        <taxon>Dikarya</taxon>
        <taxon>Ascomycota</taxon>
        <taxon>Pezizomycotina</taxon>
        <taxon>Dothideomycetes</taxon>
        <taxon>Dothideomycetes incertae sedis</taxon>
        <taxon>Coniosporium</taxon>
    </lineage>
</organism>
<evidence type="ECO:0000256" key="1">
    <source>
        <dbReference type="SAM" id="MobiDB-lite"/>
    </source>
</evidence>
<dbReference type="EMBL" id="JH767585">
    <property type="protein sequence ID" value="EON67089.1"/>
    <property type="molecule type" value="Genomic_DNA"/>
</dbReference>
<evidence type="ECO:0000313" key="2">
    <source>
        <dbReference type="EMBL" id="EON67089.1"/>
    </source>
</evidence>
<dbReference type="GeneID" id="19903653"/>
<evidence type="ECO:0000313" key="3">
    <source>
        <dbReference type="Proteomes" id="UP000016924"/>
    </source>
</evidence>
<sequence length="145" mass="16021">MPIPLLPPSSTTKRKRAADTAAPPNEAYQGRPPESKPSAVQVIQLLLSPAALNPCRPEDETKDIQTHGDEFRIYYSSKLNSFKELMCAVVLTGSSPHECGLKRIRTIFNEPHEFTPAKAVHDAGSENWQQAVSNAPNEHYNKTAK</sequence>
<dbReference type="OrthoDB" id="4676at2759"/>
<keyword evidence="3" id="KW-1185">Reference proteome</keyword>
<name>R7YZA0_CONA1</name>
<gene>
    <name evidence="2" type="ORF">W97_06342</name>
</gene>
<proteinExistence type="predicted"/>
<reference evidence="3" key="1">
    <citation type="submission" date="2012-06" db="EMBL/GenBank/DDBJ databases">
        <title>The genome sequence of Coniosporium apollinis CBS 100218.</title>
        <authorList>
            <consortium name="The Broad Institute Genome Sequencing Platform"/>
            <person name="Cuomo C."/>
            <person name="Gorbushina A."/>
            <person name="Noack S."/>
            <person name="Walker B."/>
            <person name="Young S.K."/>
            <person name="Zeng Q."/>
            <person name="Gargeya S."/>
            <person name="Fitzgerald M."/>
            <person name="Haas B."/>
            <person name="Abouelleil A."/>
            <person name="Alvarado L."/>
            <person name="Arachchi H.M."/>
            <person name="Berlin A.M."/>
            <person name="Chapman S.B."/>
            <person name="Goldberg J."/>
            <person name="Griggs A."/>
            <person name="Gujja S."/>
            <person name="Hansen M."/>
            <person name="Howarth C."/>
            <person name="Imamovic A."/>
            <person name="Larimer J."/>
            <person name="McCowan C."/>
            <person name="Montmayeur A."/>
            <person name="Murphy C."/>
            <person name="Neiman D."/>
            <person name="Pearson M."/>
            <person name="Priest M."/>
            <person name="Roberts A."/>
            <person name="Saif S."/>
            <person name="Shea T."/>
            <person name="Sisk P."/>
            <person name="Sykes S."/>
            <person name="Wortman J."/>
            <person name="Nusbaum C."/>
            <person name="Birren B."/>
        </authorList>
    </citation>
    <scope>NUCLEOTIDE SEQUENCE [LARGE SCALE GENOMIC DNA]</scope>
    <source>
        <strain evidence="3">CBS 100218</strain>
    </source>
</reference>
<protein>
    <submittedName>
        <fullName evidence="2">Uncharacterized protein</fullName>
    </submittedName>
</protein>
<accession>R7YZA0</accession>
<feature type="region of interest" description="Disordered" evidence="1">
    <location>
        <begin position="1"/>
        <end position="38"/>
    </location>
</feature>
<dbReference type="AlphaFoldDB" id="R7YZA0"/>
<dbReference type="RefSeq" id="XP_007782406.1">
    <property type="nucleotide sequence ID" value="XM_007784216.1"/>
</dbReference>